<dbReference type="Gene3D" id="2.120.10.30">
    <property type="entry name" value="TolB, C-terminal domain"/>
    <property type="match status" value="1"/>
</dbReference>
<proteinExistence type="inferred from homology"/>
<dbReference type="Proteomes" id="UP001501697">
    <property type="component" value="Unassembled WGS sequence"/>
</dbReference>
<evidence type="ECO:0000256" key="1">
    <source>
        <dbReference type="ARBA" id="ARBA00008853"/>
    </source>
</evidence>
<dbReference type="PANTHER" id="PTHR10907:SF47">
    <property type="entry name" value="REGUCALCIN"/>
    <property type="match status" value="1"/>
</dbReference>
<dbReference type="InterPro" id="IPR011042">
    <property type="entry name" value="6-blade_b-propeller_TolB-like"/>
</dbReference>
<evidence type="ECO:0000313" key="4">
    <source>
        <dbReference type="Proteomes" id="UP001501697"/>
    </source>
</evidence>
<sequence>MWDARHERVLWVDIDGCAAWARPWPDGPVTLIHRAERAVCAILPADDGGLVIVEADRLVRQDESGAVSGERVVDLGDARRFNDATVDPQGRLLVGTLSLTGRSESQELFRLEPDGRFARVREGLSLSNGLGFSPDGTRMYHVDTMRRRIDVLDATDDAPIAITEWTVEGGYPDGLAVDAEGFVWVALWGGSAVVRLDPSGRVVDGVPVPAPHTTSVAFVGSALDELLITTAFVGRAEPADADGGVYRCPAGVAGVDVPAWRTQPLSTMS</sequence>
<dbReference type="Pfam" id="PF08450">
    <property type="entry name" value="SGL"/>
    <property type="match status" value="1"/>
</dbReference>
<organism evidence="3 4">
    <name type="scientific">Microbacterium awajiense</name>
    <dbReference type="NCBI Taxonomy" id="415214"/>
    <lineage>
        <taxon>Bacteria</taxon>
        <taxon>Bacillati</taxon>
        <taxon>Actinomycetota</taxon>
        <taxon>Actinomycetes</taxon>
        <taxon>Micrococcales</taxon>
        <taxon>Microbacteriaceae</taxon>
        <taxon>Microbacterium</taxon>
    </lineage>
</organism>
<reference evidence="4" key="1">
    <citation type="journal article" date="2019" name="Int. J. Syst. Evol. Microbiol.">
        <title>The Global Catalogue of Microorganisms (GCM) 10K type strain sequencing project: providing services to taxonomists for standard genome sequencing and annotation.</title>
        <authorList>
            <consortium name="The Broad Institute Genomics Platform"/>
            <consortium name="The Broad Institute Genome Sequencing Center for Infectious Disease"/>
            <person name="Wu L."/>
            <person name="Ma J."/>
        </authorList>
    </citation>
    <scope>NUCLEOTIDE SEQUENCE [LARGE SCALE GENOMIC DNA]</scope>
    <source>
        <strain evidence="4">JCM 16544</strain>
    </source>
</reference>
<feature type="domain" description="SMP-30/Gluconolactonase/LRE-like region" evidence="2">
    <location>
        <begin position="1"/>
        <end position="231"/>
    </location>
</feature>
<dbReference type="InterPro" id="IPR005511">
    <property type="entry name" value="SMP-30"/>
</dbReference>
<evidence type="ECO:0000259" key="2">
    <source>
        <dbReference type="Pfam" id="PF08450"/>
    </source>
</evidence>
<gene>
    <name evidence="3" type="ORF">GCM10022200_23570</name>
</gene>
<dbReference type="PRINTS" id="PR01790">
    <property type="entry name" value="SMP30FAMILY"/>
</dbReference>
<dbReference type="PANTHER" id="PTHR10907">
    <property type="entry name" value="REGUCALCIN"/>
    <property type="match status" value="1"/>
</dbReference>
<keyword evidence="4" id="KW-1185">Reference proteome</keyword>
<dbReference type="EMBL" id="BAAAYU010000005">
    <property type="protein sequence ID" value="GAA3639378.1"/>
    <property type="molecule type" value="Genomic_DNA"/>
</dbReference>
<comment type="caution">
    <text evidence="3">The sequence shown here is derived from an EMBL/GenBank/DDBJ whole genome shotgun (WGS) entry which is preliminary data.</text>
</comment>
<name>A0ABP7ATA4_9MICO</name>
<protein>
    <submittedName>
        <fullName evidence="3">SMP-30/gluconolactonase/LRE family protein</fullName>
    </submittedName>
</protein>
<dbReference type="SUPFAM" id="SSF63829">
    <property type="entry name" value="Calcium-dependent phosphotriesterase"/>
    <property type="match status" value="1"/>
</dbReference>
<evidence type="ECO:0000313" key="3">
    <source>
        <dbReference type="EMBL" id="GAA3639378.1"/>
    </source>
</evidence>
<comment type="similarity">
    <text evidence="1">Belongs to the SMP-30/CGR1 family.</text>
</comment>
<accession>A0ABP7ATA4</accession>
<dbReference type="InterPro" id="IPR013658">
    <property type="entry name" value="SGL"/>
</dbReference>